<accession>A0A9P9ENA0</accession>
<sequence>MMRVKLPLSNDPPSWEPAGHGLTPPPQVCATKCYLDRKPPEQTAPVRSGGTVEGTWRDVGELDKDTRLDSWHTPVRIACLCLDSLRLLHFNLSSRTMPRIRHDSFVRPLLIPILDNAKSLRLAPCALRPCPVPSIPSVIQPSTSRPCSMPTQPESQKVDMPCWCACSAVRRASAGELERVPLVGCTRPRRPICLVSCSRALGLPWTDGGCS</sequence>
<reference evidence="2" key="1">
    <citation type="journal article" date="2021" name="Nat. Commun.">
        <title>Genetic determinants of endophytism in the Arabidopsis root mycobiome.</title>
        <authorList>
            <person name="Mesny F."/>
            <person name="Miyauchi S."/>
            <person name="Thiergart T."/>
            <person name="Pickel B."/>
            <person name="Atanasova L."/>
            <person name="Karlsson M."/>
            <person name="Huettel B."/>
            <person name="Barry K.W."/>
            <person name="Haridas S."/>
            <person name="Chen C."/>
            <person name="Bauer D."/>
            <person name="Andreopoulos W."/>
            <person name="Pangilinan J."/>
            <person name="LaButti K."/>
            <person name="Riley R."/>
            <person name="Lipzen A."/>
            <person name="Clum A."/>
            <person name="Drula E."/>
            <person name="Henrissat B."/>
            <person name="Kohler A."/>
            <person name="Grigoriev I.V."/>
            <person name="Martin F.M."/>
            <person name="Hacquard S."/>
        </authorList>
    </citation>
    <scope>NUCLEOTIDE SEQUENCE</scope>
    <source>
        <strain evidence="2">MPI-CAGE-AT-0147</strain>
    </source>
</reference>
<dbReference type="Proteomes" id="UP000738349">
    <property type="component" value="Unassembled WGS sequence"/>
</dbReference>
<evidence type="ECO:0000313" key="3">
    <source>
        <dbReference type="Proteomes" id="UP000738349"/>
    </source>
</evidence>
<evidence type="ECO:0000256" key="1">
    <source>
        <dbReference type="SAM" id="MobiDB-lite"/>
    </source>
</evidence>
<dbReference type="AlphaFoldDB" id="A0A9P9ENA0"/>
<dbReference type="EMBL" id="JAGMUV010000011">
    <property type="protein sequence ID" value="KAH7140587.1"/>
    <property type="molecule type" value="Genomic_DNA"/>
</dbReference>
<feature type="region of interest" description="Disordered" evidence="1">
    <location>
        <begin position="1"/>
        <end position="22"/>
    </location>
</feature>
<organism evidence="2 3">
    <name type="scientific">Dactylonectria macrodidyma</name>
    <dbReference type="NCBI Taxonomy" id="307937"/>
    <lineage>
        <taxon>Eukaryota</taxon>
        <taxon>Fungi</taxon>
        <taxon>Dikarya</taxon>
        <taxon>Ascomycota</taxon>
        <taxon>Pezizomycotina</taxon>
        <taxon>Sordariomycetes</taxon>
        <taxon>Hypocreomycetidae</taxon>
        <taxon>Hypocreales</taxon>
        <taxon>Nectriaceae</taxon>
        <taxon>Dactylonectria</taxon>
    </lineage>
</organism>
<name>A0A9P9ENA0_9HYPO</name>
<proteinExistence type="predicted"/>
<evidence type="ECO:0000313" key="2">
    <source>
        <dbReference type="EMBL" id="KAH7140587.1"/>
    </source>
</evidence>
<protein>
    <submittedName>
        <fullName evidence="2">Uncharacterized protein</fullName>
    </submittedName>
</protein>
<gene>
    <name evidence="2" type="ORF">EDB81DRAFT_57924</name>
</gene>
<keyword evidence="3" id="KW-1185">Reference proteome</keyword>
<comment type="caution">
    <text evidence="2">The sequence shown here is derived from an EMBL/GenBank/DDBJ whole genome shotgun (WGS) entry which is preliminary data.</text>
</comment>